<evidence type="ECO:0000313" key="9">
    <source>
        <dbReference type="Proteomes" id="UP001158576"/>
    </source>
</evidence>
<comment type="cofactor">
    <cofactor evidence="1 7">
        <name>pyridoxal 5'-phosphate</name>
        <dbReference type="ChEBI" id="CHEBI:597326"/>
    </cofactor>
</comment>
<evidence type="ECO:0000313" key="8">
    <source>
        <dbReference type="EMBL" id="CAG5098630.1"/>
    </source>
</evidence>
<evidence type="ECO:0000256" key="5">
    <source>
        <dbReference type="ARBA" id="ARBA00038965"/>
    </source>
</evidence>
<dbReference type="Gene3D" id="3.90.1150.10">
    <property type="entry name" value="Aspartate Aminotransferase, domain 1"/>
    <property type="match status" value="1"/>
</dbReference>
<evidence type="ECO:0000256" key="2">
    <source>
        <dbReference type="ARBA" id="ARBA00022898"/>
    </source>
</evidence>
<evidence type="ECO:0000256" key="1">
    <source>
        <dbReference type="ARBA" id="ARBA00001933"/>
    </source>
</evidence>
<evidence type="ECO:0000256" key="6">
    <source>
        <dbReference type="ARBA" id="ARBA00042568"/>
    </source>
</evidence>
<dbReference type="InterPro" id="IPR015421">
    <property type="entry name" value="PyrdxlP-dep_Trfase_major"/>
</dbReference>
<keyword evidence="3 7" id="KW-0456">Lyase</keyword>
<dbReference type="InterPro" id="IPR050477">
    <property type="entry name" value="GrpII_AminoAcid_Decarb"/>
</dbReference>
<dbReference type="Gene3D" id="6.10.140.2150">
    <property type="match status" value="1"/>
</dbReference>
<gene>
    <name evidence="8" type="ORF">OKIOD_LOCUS7397</name>
</gene>
<dbReference type="EMBL" id="OU015569">
    <property type="protein sequence ID" value="CAG5098630.1"/>
    <property type="molecule type" value="Genomic_DNA"/>
</dbReference>
<dbReference type="Gene3D" id="3.40.640.10">
    <property type="entry name" value="Type I PLP-dependent aspartate aminotransferase-like (Major domain)"/>
    <property type="match status" value="1"/>
</dbReference>
<sequence length="562" mass="62096">MNEQAILQLREQTVQIVSALKAFVNEKCKNEDKFSLVLKTAGSTFLACYVYDIVYNHDKHFTDRVKTQFFQKLRVLPVIGPKIKAEVEKAKSSVRNNKDLYNPSYLLELPAKSKTVDEMKLIVQDYLEMDTIDWRNGRVQGAVYDHDADLIEISAKAYEMFMWSNPLHADVFKGVRKMEAEVLAMCLKLYNGPKDSCGLFTCGGTESIGLAVLSARNIALAKGIKWPELIMPATAHPAFDKACDYFRVKKIKVPVHLTTYEADVRKMKSAISSSTCLLVGSAPTYPHGVYDDFAKINELAKNYNIPFHVDCCLGGFINPFAAAAGYRIPTFDFRLSHVTSISCDTHKYGYCPKGSSVVMFRTPEIRRAAIYSCTDWPGGVYATPTYAGSRSGASSATTWACMLKIGHAGYIERTKSVLDAARALREGISRIEGLKIMGKSIGTVVAFTSNKVNIFQLMHDLASKKKWIFGPLQFPSGIHITVTRTHTKSGVVNTILKDIEELNAALLAAGSEYVSDAVAVYGLAQTIPDRSIVGSIAATFIETCLDTNVQQIAEEAEDTKRG</sequence>
<keyword evidence="2 7" id="KW-0663">Pyridoxal phosphate</keyword>
<dbReference type="Proteomes" id="UP001158576">
    <property type="component" value="Chromosome XSR"/>
</dbReference>
<keyword evidence="9" id="KW-1185">Reference proteome</keyword>
<dbReference type="InterPro" id="IPR002129">
    <property type="entry name" value="PyrdxlP-dep_de-COase"/>
</dbReference>
<dbReference type="SUPFAM" id="SSF53383">
    <property type="entry name" value="PLP-dependent transferases"/>
    <property type="match status" value="1"/>
</dbReference>
<comment type="similarity">
    <text evidence="4">Belongs to the group II decarboxylase family. Sphingosine-1-phosphate lyase subfamily.</text>
</comment>
<dbReference type="Pfam" id="PF00282">
    <property type="entry name" value="Pyridoxal_deC"/>
    <property type="match status" value="1"/>
</dbReference>
<dbReference type="PANTHER" id="PTHR42735:SF6">
    <property type="entry name" value="SPHINGOSINE-1-PHOSPHATE LYASE 1"/>
    <property type="match status" value="1"/>
</dbReference>
<reference evidence="8 9" key="1">
    <citation type="submission" date="2021-04" db="EMBL/GenBank/DDBJ databases">
        <authorList>
            <person name="Bliznina A."/>
        </authorList>
    </citation>
    <scope>NUCLEOTIDE SEQUENCE [LARGE SCALE GENOMIC DNA]</scope>
</reference>
<dbReference type="InterPro" id="IPR015422">
    <property type="entry name" value="PyrdxlP-dep_Trfase_small"/>
</dbReference>
<accession>A0ABN7SE45</accession>
<proteinExistence type="inferred from homology"/>
<protein>
    <recommendedName>
        <fullName evidence="5">sphinganine-1-phosphate aldolase</fullName>
        <ecNumber evidence="5">4.1.2.27</ecNumber>
    </recommendedName>
    <alternativeName>
        <fullName evidence="6">Sphingosine-1-phosphate aldolase</fullName>
    </alternativeName>
</protein>
<name>A0ABN7SE45_OIKDI</name>
<dbReference type="InterPro" id="IPR015424">
    <property type="entry name" value="PyrdxlP-dep_Trfase"/>
</dbReference>
<evidence type="ECO:0000256" key="7">
    <source>
        <dbReference type="RuleBase" id="RU000382"/>
    </source>
</evidence>
<evidence type="ECO:0000256" key="3">
    <source>
        <dbReference type="ARBA" id="ARBA00023239"/>
    </source>
</evidence>
<dbReference type="EC" id="4.1.2.27" evidence="5"/>
<organism evidence="8 9">
    <name type="scientific">Oikopleura dioica</name>
    <name type="common">Tunicate</name>
    <dbReference type="NCBI Taxonomy" id="34765"/>
    <lineage>
        <taxon>Eukaryota</taxon>
        <taxon>Metazoa</taxon>
        <taxon>Chordata</taxon>
        <taxon>Tunicata</taxon>
        <taxon>Appendicularia</taxon>
        <taxon>Copelata</taxon>
        <taxon>Oikopleuridae</taxon>
        <taxon>Oikopleura</taxon>
    </lineage>
</organism>
<evidence type="ECO:0000256" key="4">
    <source>
        <dbReference type="ARBA" id="ARBA00038302"/>
    </source>
</evidence>
<dbReference type="PANTHER" id="PTHR42735">
    <property type="match status" value="1"/>
</dbReference>